<dbReference type="Pfam" id="PF22725">
    <property type="entry name" value="GFO_IDH_MocA_C3"/>
    <property type="match status" value="1"/>
</dbReference>
<evidence type="ECO:0000256" key="1">
    <source>
        <dbReference type="ARBA" id="ARBA00023027"/>
    </source>
</evidence>
<sequence length="381" mass="39892">MTQQNLNVPEADRGHGVAIVGCGIIGVNHARAIARIPGLRIAAVVDDVPEAAQALADLVADELGGERPVEAASVEGLPESVSIVAVCTPSGTHVELAERVIAGGRHVVLEKPLDVSMERGRRLAALAAEAAERGVSISVISQHRYDPAAVAVANAAHSGRLGRITSAVASVPWWRTQEYYDSGAWRGTWALDGGGAVMNQGVHTVDLLLWFLGTPVELYAQTGLLAHERVEVEDVAVATVRFESGALAVLHATTAAFPSLPVRVQVHGSAGSGVVEDDRLAWLSVDGDGTDLTLDAAPVGHRLGDERPEDDFVEGHARQWSDILSAIRDGREPRVGVPEALLALAVVRAVYVSATTGAPVRIADVLDGRTDDADVRTGGLA</sequence>
<dbReference type="EMBL" id="JAVDUM010000006">
    <property type="protein sequence ID" value="MDR6867107.1"/>
    <property type="molecule type" value="Genomic_DNA"/>
</dbReference>
<dbReference type="InterPro" id="IPR055170">
    <property type="entry name" value="GFO_IDH_MocA-like_dom"/>
</dbReference>
<evidence type="ECO:0000313" key="5">
    <source>
        <dbReference type="Proteomes" id="UP001259347"/>
    </source>
</evidence>
<evidence type="ECO:0000313" key="4">
    <source>
        <dbReference type="EMBL" id="MDR6867107.1"/>
    </source>
</evidence>
<comment type="caution">
    <text evidence="4">The sequence shown here is derived from an EMBL/GenBank/DDBJ whole genome shotgun (WGS) entry which is preliminary data.</text>
</comment>
<dbReference type="InterPro" id="IPR052515">
    <property type="entry name" value="Gfo/Idh/MocA_Oxidoreductase"/>
</dbReference>
<dbReference type="InterPro" id="IPR036291">
    <property type="entry name" value="NAD(P)-bd_dom_sf"/>
</dbReference>
<evidence type="ECO:0000259" key="3">
    <source>
        <dbReference type="Pfam" id="PF22725"/>
    </source>
</evidence>
<name>A0ABU1SBX4_9MICO</name>
<dbReference type="Pfam" id="PF01408">
    <property type="entry name" value="GFO_IDH_MocA"/>
    <property type="match status" value="1"/>
</dbReference>
<dbReference type="RefSeq" id="WP_310019575.1">
    <property type="nucleotide sequence ID" value="NZ_JAVDUM010000006.1"/>
</dbReference>
<dbReference type="PANTHER" id="PTHR43249">
    <property type="entry name" value="UDP-N-ACETYL-2-AMINO-2-DEOXY-D-GLUCURONATE OXIDASE"/>
    <property type="match status" value="1"/>
</dbReference>
<protein>
    <submittedName>
        <fullName evidence="4">Dehydrogenase</fullName>
    </submittedName>
</protein>
<feature type="domain" description="Gfo/Idh/MocA-like oxidoreductase N-terminal" evidence="2">
    <location>
        <begin position="17"/>
        <end position="132"/>
    </location>
</feature>
<gene>
    <name evidence="4" type="ORF">J2Y69_001706</name>
</gene>
<dbReference type="Gene3D" id="3.40.50.720">
    <property type="entry name" value="NAD(P)-binding Rossmann-like Domain"/>
    <property type="match status" value="1"/>
</dbReference>
<organism evidence="4 5">
    <name type="scientific">Microbacterium resistens</name>
    <dbReference type="NCBI Taxonomy" id="156977"/>
    <lineage>
        <taxon>Bacteria</taxon>
        <taxon>Bacillati</taxon>
        <taxon>Actinomycetota</taxon>
        <taxon>Actinomycetes</taxon>
        <taxon>Micrococcales</taxon>
        <taxon>Microbacteriaceae</taxon>
        <taxon>Microbacterium</taxon>
    </lineage>
</organism>
<dbReference type="Proteomes" id="UP001259347">
    <property type="component" value="Unassembled WGS sequence"/>
</dbReference>
<dbReference type="PANTHER" id="PTHR43249:SF1">
    <property type="entry name" value="D-GLUCOSIDE 3-DEHYDROGENASE"/>
    <property type="match status" value="1"/>
</dbReference>
<dbReference type="SUPFAM" id="SSF51735">
    <property type="entry name" value="NAD(P)-binding Rossmann-fold domains"/>
    <property type="match status" value="1"/>
</dbReference>
<accession>A0ABU1SBX4</accession>
<evidence type="ECO:0000259" key="2">
    <source>
        <dbReference type="Pfam" id="PF01408"/>
    </source>
</evidence>
<dbReference type="SUPFAM" id="SSF55347">
    <property type="entry name" value="Glyceraldehyde-3-phosphate dehydrogenase-like, C-terminal domain"/>
    <property type="match status" value="1"/>
</dbReference>
<feature type="domain" description="GFO/IDH/MocA-like oxidoreductase" evidence="3">
    <location>
        <begin position="152"/>
        <end position="272"/>
    </location>
</feature>
<keyword evidence="1" id="KW-0520">NAD</keyword>
<dbReference type="Gene3D" id="3.30.360.10">
    <property type="entry name" value="Dihydrodipicolinate Reductase, domain 2"/>
    <property type="match status" value="1"/>
</dbReference>
<dbReference type="InterPro" id="IPR000683">
    <property type="entry name" value="Gfo/Idh/MocA-like_OxRdtase_N"/>
</dbReference>
<reference evidence="4 5" key="1">
    <citation type="submission" date="2023-07" db="EMBL/GenBank/DDBJ databases">
        <title>Sorghum-associated microbial communities from plants grown in Nebraska, USA.</title>
        <authorList>
            <person name="Schachtman D."/>
        </authorList>
    </citation>
    <scope>NUCLEOTIDE SEQUENCE [LARGE SCALE GENOMIC DNA]</scope>
    <source>
        <strain evidence="4 5">2980</strain>
    </source>
</reference>
<keyword evidence="5" id="KW-1185">Reference proteome</keyword>
<proteinExistence type="predicted"/>